<evidence type="ECO:0000313" key="2">
    <source>
        <dbReference type="Proteomes" id="UP001148629"/>
    </source>
</evidence>
<sequence>MSSADASHMEHASMPELSRNTDTQGHGSAEVLRKSLKEPPVCPTDDEAVTPKRKTQSFDYVWRSGVAGGFAGSAAKTVVAPLDRVKILFQASNPRFAKYTGSWFGVATAMKDIYRYEGATGLYRGHSATLLRIFPYAGIKFLAYEQIRAVIIPHKSHETPMRRLVSGSLAGVTSVFFTYPLEVIRVRLAFETKREGHSSLSSICRQIYNEQPVQKSATARLPNAPVPVTAAAEAAAATVEAVAPRTGLVNFYRGFTPTLLGMVPYAGVSFLTHDTVGDIMRSPAFEKYTTLPKKQNHPPGKPAPLRSWAELCSGGIAGLISQTASYPLEVIRRRMQVGGAVGDGRRLRIGETASMIFRERGIPGFYVGLTIGTERRAPGKIGSPCSAERQRLLEVLLDLATPCLSWILLSSAKTLGSNPKAREVDDRHEPVAPEVGAVEEANAFPGRGITRARMVSVLSLERWSLF</sequence>
<evidence type="ECO:0000313" key="1">
    <source>
        <dbReference type="EMBL" id="KAJ3514496.1"/>
    </source>
</evidence>
<comment type="caution">
    <text evidence="1">The sequence shown here is derived from an EMBL/GenBank/DDBJ whole genome shotgun (WGS) entry which is preliminary data.</text>
</comment>
<dbReference type="EMBL" id="JANRMS010003834">
    <property type="protein sequence ID" value="KAJ3514496.1"/>
    <property type="molecule type" value="Genomic_DNA"/>
</dbReference>
<reference evidence="1" key="1">
    <citation type="submission" date="2022-08" db="EMBL/GenBank/DDBJ databases">
        <title>Genome Sequence of Fusarium decemcellulare.</title>
        <authorList>
            <person name="Buettner E."/>
        </authorList>
    </citation>
    <scope>NUCLEOTIDE SEQUENCE</scope>
    <source>
        <strain evidence="1">Babe19</strain>
    </source>
</reference>
<proteinExistence type="predicted"/>
<keyword evidence="2" id="KW-1185">Reference proteome</keyword>
<gene>
    <name evidence="1" type="ORF">NM208_g15058</name>
</gene>
<dbReference type="Proteomes" id="UP001148629">
    <property type="component" value="Unassembled WGS sequence"/>
</dbReference>
<organism evidence="1 2">
    <name type="scientific">Fusarium decemcellulare</name>
    <dbReference type="NCBI Taxonomy" id="57161"/>
    <lineage>
        <taxon>Eukaryota</taxon>
        <taxon>Fungi</taxon>
        <taxon>Dikarya</taxon>
        <taxon>Ascomycota</taxon>
        <taxon>Pezizomycotina</taxon>
        <taxon>Sordariomycetes</taxon>
        <taxon>Hypocreomycetidae</taxon>
        <taxon>Hypocreales</taxon>
        <taxon>Nectriaceae</taxon>
        <taxon>Fusarium</taxon>
        <taxon>Fusarium decemcellulare species complex</taxon>
    </lineage>
</organism>
<protein>
    <submittedName>
        <fullName evidence="1">Uncharacterized protein</fullName>
    </submittedName>
</protein>
<name>A0ACC1RFK6_9HYPO</name>
<accession>A0ACC1RFK6</accession>